<dbReference type="InterPro" id="IPR004045">
    <property type="entry name" value="Glutathione_S-Trfase_N"/>
</dbReference>
<feature type="domain" description="GST C-terminal" evidence="2">
    <location>
        <begin position="87"/>
        <end position="217"/>
    </location>
</feature>
<evidence type="ECO:0000313" key="3">
    <source>
        <dbReference type="EMBL" id="RJE86633.1"/>
    </source>
</evidence>
<dbReference type="SUPFAM" id="SSF47616">
    <property type="entry name" value="GST C-terminal domain-like"/>
    <property type="match status" value="1"/>
</dbReference>
<accession>A0A418T0D0</accession>
<dbReference type="GO" id="GO:0005737">
    <property type="term" value="C:cytoplasm"/>
    <property type="evidence" value="ECO:0007669"/>
    <property type="project" value="TreeGrafter"/>
</dbReference>
<dbReference type="Gene3D" id="1.20.1050.10">
    <property type="match status" value="1"/>
</dbReference>
<evidence type="ECO:0000259" key="2">
    <source>
        <dbReference type="PROSITE" id="PS50405"/>
    </source>
</evidence>
<dbReference type="Pfam" id="PF13417">
    <property type="entry name" value="GST_N_3"/>
    <property type="match status" value="1"/>
</dbReference>
<dbReference type="PROSITE" id="PS50404">
    <property type="entry name" value="GST_NTER"/>
    <property type="match status" value="1"/>
</dbReference>
<dbReference type="EMBL" id="QZCG01000004">
    <property type="protein sequence ID" value="RJE86633.1"/>
    <property type="molecule type" value="Genomic_DNA"/>
</dbReference>
<dbReference type="PANTHER" id="PTHR43968:SF6">
    <property type="entry name" value="GLUTATHIONE S-TRANSFERASE OMEGA"/>
    <property type="match status" value="1"/>
</dbReference>
<dbReference type="SUPFAM" id="SSF52833">
    <property type="entry name" value="Thioredoxin-like"/>
    <property type="match status" value="1"/>
</dbReference>
<dbReference type="PANTHER" id="PTHR43968">
    <property type="match status" value="1"/>
</dbReference>
<dbReference type="OrthoDB" id="9797500at2"/>
<dbReference type="CDD" id="cd00299">
    <property type="entry name" value="GST_C_family"/>
    <property type="match status" value="1"/>
</dbReference>
<dbReference type="InterPro" id="IPR050983">
    <property type="entry name" value="GST_Omega/HSP26"/>
</dbReference>
<dbReference type="RefSeq" id="WP_119747602.1">
    <property type="nucleotide sequence ID" value="NZ_QZCG01000004.1"/>
</dbReference>
<keyword evidence="4" id="KW-1185">Reference proteome</keyword>
<dbReference type="Pfam" id="PF00043">
    <property type="entry name" value="GST_C"/>
    <property type="match status" value="1"/>
</dbReference>
<dbReference type="SFLD" id="SFLDG00358">
    <property type="entry name" value="Main_(cytGST)"/>
    <property type="match status" value="1"/>
</dbReference>
<dbReference type="InterPro" id="IPR040079">
    <property type="entry name" value="Glutathione_S-Trfase"/>
</dbReference>
<organism evidence="3 4">
    <name type="scientific">Paracoccus onubensis</name>
    <dbReference type="NCBI Taxonomy" id="1675788"/>
    <lineage>
        <taxon>Bacteria</taxon>
        <taxon>Pseudomonadati</taxon>
        <taxon>Pseudomonadota</taxon>
        <taxon>Alphaproteobacteria</taxon>
        <taxon>Rhodobacterales</taxon>
        <taxon>Paracoccaceae</taxon>
        <taxon>Paracoccus</taxon>
    </lineage>
</organism>
<comment type="caution">
    <text evidence="3">The sequence shown here is derived from an EMBL/GenBank/DDBJ whole genome shotgun (WGS) entry which is preliminary data.</text>
</comment>
<evidence type="ECO:0000259" key="1">
    <source>
        <dbReference type="PROSITE" id="PS50404"/>
    </source>
</evidence>
<dbReference type="InterPro" id="IPR036249">
    <property type="entry name" value="Thioredoxin-like_sf"/>
</dbReference>
<keyword evidence="3" id="KW-0808">Transferase</keyword>
<protein>
    <submittedName>
        <fullName evidence="3">Glutathione S-transferase family protein</fullName>
    </submittedName>
</protein>
<gene>
    <name evidence="3" type="ORF">D3P04_07955</name>
</gene>
<sequence>MTDHVCLHGYRYSVYNRIARLTLLRKRVSHDLVEVDPFSELPVDYMELHPFGRVPVLIHNGFAIYETAAMTRYIDRAFPGDALQPEDPKILARMDQVISVIDNYCYWPMVRQVFSHRIFRPITGEPACRNEIMQGMKSSGLALAALERIALEGHVLNGKSMTLADLHLAPMIDYFTRAEEGQEALSDFPGLSNWWKEISLIPELSESDPDLSALLSG</sequence>
<proteinExistence type="predicted"/>
<dbReference type="AlphaFoldDB" id="A0A418T0D0"/>
<dbReference type="InterPro" id="IPR004046">
    <property type="entry name" value="GST_C"/>
</dbReference>
<dbReference type="InterPro" id="IPR036282">
    <property type="entry name" value="Glutathione-S-Trfase_C_sf"/>
</dbReference>
<dbReference type="Gene3D" id="3.40.30.10">
    <property type="entry name" value="Glutaredoxin"/>
    <property type="match status" value="1"/>
</dbReference>
<evidence type="ECO:0000313" key="4">
    <source>
        <dbReference type="Proteomes" id="UP000284202"/>
    </source>
</evidence>
<dbReference type="Proteomes" id="UP000284202">
    <property type="component" value="Unassembled WGS sequence"/>
</dbReference>
<dbReference type="PROSITE" id="PS50405">
    <property type="entry name" value="GST_CTER"/>
    <property type="match status" value="1"/>
</dbReference>
<feature type="domain" description="GST N-terminal" evidence="1">
    <location>
        <begin position="3"/>
        <end position="82"/>
    </location>
</feature>
<dbReference type="InterPro" id="IPR010987">
    <property type="entry name" value="Glutathione-S-Trfase_C-like"/>
</dbReference>
<name>A0A418T0D0_9RHOB</name>
<dbReference type="SFLD" id="SFLDS00019">
    <property type="entry name" value="Glutathione_Transferase_(cytos"/>
    <property type="match status" value="1"/>
</dbReference>
<dbReference type="GO" id="GO:0016740">
    <property type="term" value="F:transferase activity"/>
    <property type="evidence" value="ECO:0007669"/>
    <property type="project" value="UniProtKB-KW"/>
</dbReference>
<reference evidence="4" key="1">
    <citation type="submission" date="2018-09" db="EMBL/GenBank/DDBJ databases">
        <title>Acidovorax cavernicola nov. sp. isolated from Gruta de las Maravillas (Aracena, Spain).</title>
        <authorList>
            <person name="Jurado V."/>
            <person name="Gutierrez-Patricio S."/>
            <person name="Gonzalez-Pimentel J.L."/>
            <person name="Miller A.Z."/>
            <person name="Laiz L."/>
            <person name="Saiz-Jimenez C."/>
        </authorList>
    </citation>
    <scope>NUCLEOTIDE SEQUENCE [LARGE SCALE GENOMIC DNA]</scope>
    <source>
        <strain evidence="4">1011MAR3C25</strain>
    </source>
</reference>